<dbReference type="AlphaFoldDB" id="A0A9J5W6C4"/>
<name>A0A9J5W6C4_SOLCO</name>
<dbReference type="PANTHER" id="PTHR33180:SF31">
    <property type="entry name" value="POLYPROTEIN PROTEIN"/>
    <property type="match status" value="1"/>
</dbReference>
<comment type="caution">
    <text evidence="2">The sequence shown here is derived from an EMBL/GenBank/DDBJ whole genome shotgun (WGS) entry which is preliminary data.</text>
</comment>
<proteinExistence type="predicted"/>
<evidence type="ECO:0000259" key="1">
    <source>
        <dbReference type="Pfam" id="PF20167"/>
    </source>
</evidence>
<keyword evidence="3" id="KW-1185">Reference proteome</keyword>
<dbReference type="PANTHER" id="PTHR33180">
    <property type="entry name" value="PHOTOSYSTEM II CP43 REACTION CENTER PROTEIN"/>
    <property type="match status" value="1"/>
</dbReference>
<dbReference type="EMBL" id="JACXVP010000012">
    <property type="protein sequence ID" value="KAG5571163.1"/>
    <property type="molecule type" value="Genomic_DNA"/>
</dbReference>
<evidence type="ECO:0000313" key="2">
    <source>
        <dbReference type="EMBL" id="KAG5571163.1"/>
    </source>
</evidence>
<gene>
    <name evidence="2" type="ORF">H5410_060929</name>
</gene>
<dbReference type="OrthoDB" id="1306244at2759"/>
<feature type="domain" description="Putative plant transposon protein" evidence="1">
    <location>
        <begin position="67"/>
        <end position="133"/>
    </location>
</feature>
<dbReference type="InterPro" id="IPR046796">
    <property type="entry name" value="Transposase_32_dom"/>
</dbReference>
<protein>
    <recommendedName>
        <fullName evidence="1">Putative plant transposon protein domain-containing protein</fullName>
    </recommendedName>
</protein>
<dbReference type="Pfam" id="PF20167">
    <property type="entry name" value="Transposase_32"/>
    <property type="match status" value="1"/>
</dbReference>
<reference evidence="2 3" key="1">
    <citation type="submission" date="2020-09" db="EMBL/GenBank/DDBJ databases">
        <title>De no assembly of potato wild relative species, Solanum commersonii.</title>
        <authorList>
            <person name="Cho K."/>
        </authorList>
    </citation>
    <scope>NUCLEOTIDE SEQUENCE [LARGE SCALE GENOMIC DNA]</scope>
    <source>
        <strain evidence="2">LZ3.2</strain>
        <tissue evidence="2">Leaf</tissue>
    </source>
</reference>
<organism evidence="2 3">
    <name type="scientific">Solanum commersonii</name>
    <name type="common">Commerson's wild potato</name>
    <name type="synonym">Commerson's nightshade</name>
    <dbReference type="NCBI Taxonomy" id="4109"/>
    <lineage>
        <taxon>Eukaryota</taxon>
        <taxon>Viridiplantae</taxon>
        <taxon>Streptophyta</taxon>
        <taxon>Embryophyta</taxon>
        <taxon>Tracheophyta</taxon>
        <taxon>Spermatophyta</taxon>
        <taxon>Magnoliopsida</taxon>
        <taxon>eudicotyledons</taxon>
        <taxon>Gunneridae</taxon>
        <taxon>Pentapetalae</taxon>
        <taxon>asterids</taxon>
        <taxon>lamiids</taxon>
        <taxon>Solanales</taxon>
        <taxon>Solanaceae</taxon>
        <taxon>Solanoideae</taxon>
        <taxon>Solaneae</taxon>
        <taxon>Solanum</taxon>
    </lineage>
</organism>
<accession>A0A9J5W6C4</accession>
<evidence type="ECO:0000313" key="3">
    <source>
        <dbReference type="Proteomes" id="UP000824120"/>
    </source>
</evidence>
<dbReference type="Proteomes" id="UP000824120">
    <property type="component" value="Chromosome 12"/>
</dbReference>
<sequence length="136" mass="15473">MLSEIHRKASPIADIPIFKPILSVSPTLLAKVIRRLADRFDESICIYFSTTLFEVFCTFYNVIADMARPKVWLEVGVPIEKNDLNIASRFCFGFINSTIKPSQNELILYHAKSACLGCIIDRTRLNIGMITAMRWS</sequence>